<dbReference type="PANTHER" id="PTHR43802">
    <property type="entry name" value="ENOYL-COA HYDRATASE"/>
    <property type="match status" value="1"/>
</dbReference>
<evidence type="ECO:0000313" key="4">
    <source>
        <dbReference type="Proteomes" id="UP001551482"/>
    </source>
</evidence>
<gene>
    <name evidence="3" type="ORF">AB0C36_23225</name>
</gene>
<dbReference type="Pfam" id="PF00378">
    <property type="entry name" value="ECH_1"/>
    <property type="match status" value="1"/>
</dbReference>
<accession>A0ABV3DKX6</accession>
<dbReference type="InterPro" id="IPR029045">
    <property type="entry name" value="ClpP/crotonase-like_dom_sf"/>
</dbReference>
<dbReference type="InterPro" id="IPR018376">
    <property type="entry name" value="Enoyl-CoA_hyd/isom_CS"/>
</dbReference>
<dbReference type="RefSeq" id="WP_358356902.1">
    <property type="nucleotide sequence ID" value="NZ_JBEZFP010000063.1"/>
</dbReference>
<protein>
    <submittedName>
        <fullName evidence="3">Enoyl-CoA hydratase-related protein</fullName>
    </submittedName>
</protein>
<dbReference type="Proteomes" id="UP001551482">
    <property type="component" value="Unassembled WGS sequence"/>
</dbReference>
<keyword evidence="4" id="KW-1185">Reference proteome</keyword>
<dbReference type="InterPro" id="IPR001753">
    <property type="entry name" value="Enoyl-CoA_hydra/iso"/>
</dbReference>
<organism evidence="3 4">
    <name type="scientific">Streptodolium elevatio</name>
    <dbReference type="NCBI Taxonomy" id="3157996"/>
    <lineage>
        <taxon>Bacteria</taxon>
        <taxon>Bacillati</taxon>
        <taxon>Actinomycetota</taxon>
        <taxon>Actinomycetes</taxon>
        <taxon>Kitasatosporales</taxon>
        <taxon>Streptomycetaceae</taxon>
        <taxon>Streptodolium</taxon>
    </lineage>
</organism>
<dbReference type="EMBL" id="JBEZFP010000063">
    <property type="protein sequence ID" value="MEU8136409.1"/>
    <property type="molecule type" value="Genomic_DNA"/>
</dbReference>
<comment type="similarity">
    <text evidence="1 2">Belongs to the enoyl-CoA hydratase/isomerase family.</text>
</comment>
<evidence type="ECO:0000313" key="3">
    <source>
        <dbReference type="EMBL" id="MEU8136409.1"/>
    </source>
</evidence>
<dbReference type="NCBIfam" id="NF006109">
    <property type="entry name" value="PRK08260.1"/>
    <property type="match status" value="1"/>
</dbReference>
<dbReference type="CDD" id="cd06558">
    <property type="entry name" value="crotonase-like"/>
    <property type="match status" value="1"/>
</dbReference>
<evidence type="ECO:0000256" key="1">
    <source>
        <dbReference type="ARBA" id="ARBA00005254"/>
    </source>
</evidence>
<proteinExistence type="inferred from homology"/>
<evidence type="ECO:0000256" key="2">
    <source>
        <dbReference type="RuleBase" id="RU003707"/>
    </source>
</evidence>
<name>A0ABV3DKX6_9ACTN</name>
<reference evidence="3 4" key="1">
    <citation type="submission" date="2024-06" db="EMBL/GenBank/DDBJ databases">
        <title>The Natural Products Discovery Center: Release of the First 8490 Sequenced Strains for Exploring Actinobacteria Biosynthetic Diversity.</title>
        <authorList>
            <person name="Kalkreuter E."/>
            <person name="Kautsar S.A."/>
            <person name="Yang D."/>
            <person name="Bader C.D."/>
            <person name="Teijaro C.N."/>
            <person name="Fluegel L."/>
            <person name="Davis C.M."/>
            <person name="Simpson J.R."/>
            <person name="Lauterbach L."/>
            <person name="Steele A.D."/>
            <person name="Gui C."/>
            <person name="Meng S."/>
            <person name="Li G."/>
            <person name="Viehrig K."/>
            <person name="Ye F."/>
            <person name="Su P."/>
            <person name="Kiefer A.F."/>
            <person name="Nichols A."/>
            <person name="Cepeda A.J."/>
            <person name="Yan W."/>
            <person name="Fan B."/>
            <person name="Jiang Y."/>
            <person name="Adhikari A."/>
            <person name="Zheng C.-J."/>
            <person name="Schuster L."/>
            <person name="Cowan T.M."/>
            <person name="Smanski M.J."/>
            <person name="Chevrette M.G."/>
            <person name="De Carvalho L.P.S."/>
            <person name="Shen B."/>
        </authorList>
    </citation>
    <scope>NUCLEOTIDE SEQUENCE [LARGE SCALE GENOMIC DNA]</scope>
    <source>
        <strain evidence="3 4">NPDC048946</strain>
    </source>
</reference>
<dbReference type="PANTHER" id="PTHR43802:SF1">
    <property type="entry name" value="IP11341P-RELATED"/>
    <property type="match status" value="1"/>
</dbReference>
<sequence length="289" mass="31063">MASDEPRDTAAYQQITYSVADRIATISLNRPEARNGYTLRMSEELVRAFDQADADEDVRVVVFTGAGDHFCTGLDLAPEEIALIAEKVPDSSAGETWQEPAGHCTMRIFAMNKPVIAAIRGAAVGAGATIVLSADYRLVAADARFGFVFSRRGIFAEGASTWFLPRLVGMGCALDWLISGRAFDAQEAVASGLAHSIHESEQLLPKAYQLAKAIVDKTAPVSVAAIRRMVYRTGMMASPVPTHVLDSRLMADSLGSPDAGEGFDAFLSRRDPVFPGQVGKDLPDYLPPI</sequence>
<dbReference type="PROSITE" id="PS00166">
    <property type="entry name" value="ENOYL_COA_HYDRATASE"/>
    <property type="match status" value="1"/>
</dbReference>
<dbReference type="Gene3D" id="3.90.226.10">
    <property type="entry name" value="2-enoyl-CoA Hydratase, Chain A, domain 1"/>
    <property type="match status" value="1"/>
</dbReference>
<comment type="caution">
    <text evidence="3">The sequence shown here is derived from an EMBL/GenBank/DDBJ whole genome shotgun (WGS) entry which is preliminary data.</text>
</comment>
<dbReference type="SUPFAM" id="SSF52096">
    <property type="entry name" value="ClpP/crotonase"/>
    <property type="match status" value="1"/>
</dbReference>